<dbReference type="SUPFAM" id="SSF57414">
    <property type="entry name" value="Hairpin loop containing domain-like"/>
    <property type="match status" value="1"/>
</dbReference>
<dbReference type="InterPro" id="IPR003609">
    <property type="entry name" value="Pan_app"/>
</dbReference>
<dbReference type="Gene3D" id="3.50.4.10">
    <property type="entry name" value="Hepatocyte Growth Factor"/>
    <property type="match status" value="1"/>
</dbReference>
<feature type="domain" description="Apple" evidence="1">
    <location>
        <begin position="1"/>
        <end position="47"/>
    </location>
</feature>
<dbReference type="EMBL" id="KZ392485">
    <property type="protein sequence ID" value="PIO54786.1"/>
    <property type="molecule type" value="Genomic_DNA"/>
</dbReference>
<sequence length="60" mass="6865">CFGTSPDKCRSFNYDKQAGTCNLLYLDSMATLRPQIRQGTDLYDLRCLAGTITSIWIKYH</sequence>
<evidence type="ECO:0000313" key="2">
    <source>
        <dbReference type="EMBL" id="PIO54786.1"/>
    </source>
</evidence>
<reference evidence="2 3" key="1">
    <citation type="submission" date="2015-09" db="EMBL/GenBank/DDBJ databases">
        <title>Draft genome of the parasitic nematode Teladorsagia circumcincta isolate WARC Sus (inbred).</title>
        <authorList>
            <person name="Mitreva M."/>
        </authorList>
    </citation>
    <scope>NUCLEOTIDE SEQUENCE [LARGE SCALE GENOMIC DNA]</scope>
    <source>
        <strain evidence="2 3">S</strain>
    </source>
</reference>
<dbReference type="Proteomes" id="UP000230423">
    <property type="component" value="Unassembled WGS sequence"/>
</dbReference>
<gene>
    <name evidence="2" type="ORF">TELCIR_23841</name>
</gene>
<dbReference type="OrthoDB" id="5867217at2759"/>
<dbReference type="AlphaFoldDB" id="A0A2G9T9Y6"/>
<protein>
    <recommendedName>
        <fullName evidence="1">Apple domain-containing protein</fullName>
    </recommendedName>
</protein>
<evidence type="ECO:0000259" key="1">
    <source>
        <dbReference type="PROSITE" id="PS50948"/>
    </source>
</evidence>
<proteinExistence type="predicted"/>
<accession>A0A2G9T9Y6</accession>
<keyword evidence="3" id="KW-1185">Reference proteome</keyword>
<organism evidence="2 3">
    <name type="scientific">Teladorsagia circumcincta</name>
    <name type="common">Brown stomach worm</name>
    <name type="synonym">Ostertagia circumcincta</name>
    <dbReference type="NCBI Taxonomy" id="45464"/>
    <lineage>
        <taxon>Eukaryota</taxon>
        <taxon>Metazoa</taxon>
        <taxon>Ecdysozoa</taxon>
        <taxon>Nematoda</taxon>
        <taxon>Chromadorea</taxon>
        <taxon>Rhabditida</taxon>
        <taxon>Rhabditina</taxon>
        <taxon>Rhabditomorpha</taxon>
        <taxon>Strongyloidea</taxon>
        <taxon>Trichostrongylidae</taxon>
        <taxon>Teladorsagia</taxon>
    </lineage>
</organism>
<dbReference type="Pfam" id="PF00024">
    <property type="entry name" value="PAN_1"/>
    <property type="match status" value="1"/>
</dbReference>
<evidence type="ECO:0000313" key="3">
    <source>
        <dbReference type="Proteomes" id="UP000230423"/>
    </source>
</evidence>
<name>A0A2G9T9Y6_TELCI</name>
<dbReference type="PROSITE" id="PS50948">
    <property type="entry name" value="PAN"/>
    <property type="match status" value="1"/>
</dbReference>
<feature type="non-terminal residue" evidence="2">
    <location>
        <position position="1"/>
    </location>
</feature>